<evidence type="ECO:0000313" key="1">
    <source>
        <dbReference type="EMBL" id="KAL3891151.1"/>
    </source>
</evidence>
<proteinExistence type="predicted"/>
<protein>
    <submittedName>
        <fullName evidence="1">Uncharacterized protein</fullName>
    </submittedName>
</protein>
<comment type="caution">
    <text evidence="1">The sequence shown here is derived from an EMBL/GenBank/DDBJ whole genome shotgun (WGS) entry which is preliminary data.</text>
</comment>
<organism evidence="1 2">
    <name type="scientific">Sinanodonta woodiana</name>
    <name type="common">Chinese pond mussel</name>
    <name type="synonym">Anodonta woodiana</name>
    <dbReference type="NCBI Taxonomy" id="1069815"/>
    <lineage>
        <taxon>Eukaryota</taxon>
        <taxon>Metazoa</taxon>
        <taxon>Spiralia</taxon>
        <taxon>Lophotrochozoa</taxon>
        <taxon>Mollusca</taxon>
        <taxon>Bivalvia</taxon>
        <taxon>Autobranchia</taxon>
        <taxon>Heteroconchia</taxon>
        <taxon>Palaeoheterodonta</taxon>
        <taxon>Unionida</taxon>
        <taxon>Unionoidea</taxon>
        <taxon>Unionidae</taxon>
        <taxon>Unioninae</taxon>
        <taxon>Sinanodonta</taxon>
    </lineage>
</organism>
<accession>A0ABD3Y019</accession>
<dbReference type="AlphaFoldDB" id="A0ABD3Y019"/>
<sequence length="225" mass="25150">MCRWETARSSRKRRIYLVVRDKRQEHCVIVANIGLTVEGVLGLDFLEKVVSEIDFLNHSLKIEDAVLSYEVIKSVSMECARVVLSEIMTIPARHEMNVPCKLQTVGNNCSYGSTGIVESEERFVENKQLLVGKILISARSDDVIPLRVMNVTDETKVVHAGTIMGRYTPVDDDDDDVFGESLAQVKIVEIPEHLKKLSQETKCSLTSALTQESGPTSMYVLGFIC</sequence>
<evidence type="ECO:0000313" key="2">
    <source>
        <dbReference type="Proteomes" id="UP001634394"/>
    </source>
</evidence>
<gene>
    <name evidence="1" type="ORF">ACJMK2_003414</name>
</gene>
<name>A0ABD3Y019_SINWO</name>
<dbReference type="Proteomes" id="UP001634394">
    <property type="component" value="Unassembled WGS sequence"/>
</dbReference>
<dbReference type="EMBL" id="JBJQND010000001">
    <property type="protein sequence ID" value="KAL3891151.1"/>
    <property type="molecule type" value="Genomic_DNA"/>
</dbReference>
<reference evidence="1 2" key="1">
    <citation type="submission" date="2024-11" db="EMBL/GenBank/DDBJ databases">
        <title>Chromosome-level genome assembly of the freshwater bivalve Anodonta woodiana.</title>
        <authorList>
            <person name="Chen X."/>
        </authorList>
    </citation>
    <scope>NUCLEOTIDE SEQUENCE [LARGE SCALE GENOMIC DNA]</scope>
    <source>
        <strain evidence="1">MN2024</strain>
        <tissue evidence="1">Gills</tissue>
    </source>
</reference>
<keyword evidence="2" id="KW-1185">Reference proteome</keyword>